<dbReference type="Proteomes" id="UP001418222">
    <property type="component" value="Unassembled WGS sequence"/>
</dbReference>
<protein>
    <submittedName>
        <fullName evidence="1">Uncharacterized protein</fullName>
    </submittedName>
</protein>
<accession>A0AAP0AZ33</accession>
<dbReference type="EMBL" id="JBBWWQ010000018">
    <property type="protein sequence ID" value="KAK8921072.1"/>
    <property type="molecule type" value="Genomic_DNA"/>
</dbReference>
<gene>
    <name evidence="1" type="ORF">KSP39_PZI020613</name>
</gene>
<organism evidence="1 2">
    <name type="scientific">Platanthera zijinensis</name>
    <dbReference type="NCBI Taxonomy" id="2320716"/>
    <lineage>
        <taxon>Eukaryota</taxon>
        <taxon>Viridiplantae</taxon>
        <taxon>Streptophyta</taxon>
        <taxon>Embryophyta</taxon>
        <taxon>Tracheophyta</taxon>
        <taxon>Spermatophyta</taxon>
        <taxon>Magnoliopsida</taxon>
        <taxon>Liliopsida</taxon>
        <taxon>Asparagales</taxon>
        <taxon>Orchidaceae</taxon>
        <taxon>Orchidoideae</taxon>
        <taxon>Orchideae</taxon>
        <taxon>Orchidinae</taxon>
        <taxon>Platanthera</taxon>
    </lineage>
</organism>
<keyword evidence="2" id="KW-1185">Reference proteome</keyword>
<dbReference type="AlphaFoldDB" id="A0AAP0AZ33"/>
<name>A0AAP0AZ33_9ASPA</name>
<dbReference type="InterPro" id="IPR027417">
    <property type="entry name" value="P-loop_NTPase"/>
</dbReference>
<proteinExistence type="predicted"/>
<evidence type="ECO:0000313" key="2">
    <source>
        <dbReference type="Proteomes" id="UP001418222"/>
    </source>
</evidence>
<sequence length="68" mass="7696">MSTRSDRQKLEHFSIITMRYIQSSNNILLNVLSAGSDLSASRFAKMCRQVDDSGERRGYEGRQVVGDI</sequence>
<reference evidence="1 2" key="1">
    <citation type="journal article" date="2022" name="Nat. Plants">
        <title>Genomes of leafy and leafless Platanthera orchids illuminate the evolution of mycoheterotrophy.</title>
        <authorList>
            <person name="Li M.H."/>
            <person name="Liu K.W."/>
            <person name="Li Z."/>
            <person name="Lu H.C."/>
            <person name="Ye Q.L."/>
            <person name="Zhang D."/>
            <person name="Wang J.Y."/>
            <person name="Li Y.F."/>
            <person name="Zhong Z.M."/>
            <person name="Liu X."/>
            <person name="Yu X."/>
            <person name="Liu D.K."/>
            <person name="Tu X.D."/>
            <person name="Liu B."/>
            <person name="Hao Y."/>
            <person name="Liao X.Y."/>
            <person name="Jiang Y.T."/>
            <person name="Sun W.H."/>
            <person name="Chen J."/>
            <person name="Chen Y.Q."/>
            <person name="Ai Y."/>
            <person name="Zhai J.W."/>
            <person name="Wu S.S."/>
            <person name="Zhou Z."/>
            <person name="Hsiao Y.Y."/>
            <person name="Wu W.L."/>
            <person name="Chen Y.Y."/>
            <person name="Lin Y.F."/>
            <person name="Hsu J.L."/>
            <person name="Li C.Y."/>
            <person name="Wang Z.W."/>
            <person name="Zhao X."/>
            <person name="Zhong W.Y."/>
            <person name="Ma X.K."/>
            <person name="Ma L."/>
            <person name="Huang J."/>
            <person name="Chen G.Z."/>
            <person name="Huang M.Z."/>
            <person name="Huang L."/>
            <person name="Peng D.H."/>
            <person name="Luo Y.B."/>
            <person name="Zou S.Q."/>
            <person name="Chen S.P."/>
            <person name="Lan S."/>
            <person name="Tsai W.C."/>
            <person name="Van de Peer Y."/>
            <person name="Liu Z.J."/>
        </authorList>
    </citation>
    <scope>NUCLEOTIDE SEQUENCE [LARGE SCALE GENOMIC DNA]</scope>
    <source>
        <strain evidence="1">Lor287</strain>
    </source>
</reference>
<evidence type="ECO:0000313" key="1">
    <source>
        <dbReference type="EMBL" id="KAK8921072.1"/>
    </source>
</evidence>
<dbReference type="Gene3D" id="3.40.50.300">
    <property type="entry name" value="P-loop containing nucleotide triphosphate hydrolases"/>
    <property type="match status" value="1"/>
</dbReference>
<comment type="caution">
    <text evidence="1">The sequence shown here is derived from an EMBL/GenBank/DDBJ whole genome shotgun (WGS) entry which is preliminary data.</text>
</comment>